<dbReference type="Proteomes" id="UP000095192">
    <property type="component" value="Unassembled WGS sequence"/>
</dbReference>
<proteinExistence type="predicted"/>
<dbReference type="InParanoid" id="A0A1D3CX95"/>
<evidence type="ECO:0000313" key="3">
    <source>
        <dbReference type="Proteomes" id="UP000095192"/>
    </source>
</evidence>
<feature type="compositionally biased region" description="Polar residues" evidence="1">
    <location>
        <begin position="196"/>
        <end position="206"/>
    </location>
</feature>
<dbReference type="VEuPathDB" id="ToxoDB:cyc_06909"/>
<dbReference type="VEuPathDB" id="ToxoDB:LOC34624356"/>
<accession>A0A1D3CX95</accession>
<dbReference type="AlphaFoldDB" id="A0A1D3CX95"/>
<gene>
    <name evidence="2" type="ORF">cyc_06909</name>
</gene>
<evidence type="ECO:0000256" key="1">
    <source>
        <dbReference type="SAM" id="MobiDB-lite"/>
    </source>
</evidence>
<evidence type="ECO:0000313" key="2">
    <source>
        <dbReference type="EMBL" id="OEH75801.1"/>
    </source>
</evidence>
<name>A0A1D3CX95_9EIME</name>
<feature type="region of interest" description="Disordered" evidence="1">
    <location>
        <begin position="16"/>
        <end position="42"/>
    </location>
</feature>
<keyword evidence="3" id="KW-1185">Reference proteome</keyword>
<dbReference type="EMBL" id="JROU02001630">
    <property type="protein sequence ID" value="OEH75801.1"/>
    <property type="molecule type" value="Genomic_DNA"/>
</dbReference>
<protein>
    <submittedName>
        <fullName evidence="2">Nucleotidyltransferase family related protein</fullName>
    </submittedName>
</protein>
<sequence>MVEALRGLLRALRWSGRQPRSGELPRSQSPPPNSSSAEEKLRENGSEIALWPCGRIITQFLSTAPPRNCRERSPDCVGPPTCTSSRGGIISGSRLVQLHLETRDLLSLRSADVQRLSAADRAKALQATQQQLAALQDAVEWQTATSKRERKRASASGRDAESKLAQLLAVQQLLQHQPQVQPASSQLHEGSLINGVGTSREPQGRSSCREADAGVPAAALPAAKKASDDSRQRSGTGGCS</sequence>
<organism evidence="2 3">
    <name type="scientific">Cyclospora cayetanensis</name>
    <dbReference type="NCBI Taxonomy" id="88456"/>
    <lineage>
        <taxon>Eukaryota</taxon>
        <taxon>Sar</taxon>
        <taxon>Alveolata</taxon>
        <taxon>Apicomplexa</taxon>
        <taxon>Conoidasida</taxon>
        <taxon>Coccidia</taxon>
        <taxon>Eucoccidiorida</taxon>
        <taxon>Eimeriorina</taxon>
        <taxon>Eimeriidae</taxon>
        <taxon>Cyclospora</taxon>
    </lineage>
</organism>
<feature type="compositionally biased region" description="Low complexity" evidence="1">
    <location>
        <begin position="213"/>
        <end position="224"/>
    </location>
</feature>
<reference evidence="2 3" key="1">
    <citation type="journal article" date="2016" name="BMC Genomics">
        <title>Comparative genomics reveals Cyclospora cayetanensis possesses coccidia-like metabolism and invasion components but unique surface antigens.</title>
        <authorList>
            <person name="Liu S."/>
            <person name="Wang L."/>
            <person name="Zheng H."/>
            <person name="Xu Z."/>
            <person name="Roellig D.M."/>
            <person name="Li N."/>
            <person name="Frace M.A."/>
            <person name="Tang K."/>
            <person name="Arrowood M.J."/>
            <person name="Moss D.M."/>
            <person name="Zhang L."/>
            <person name="Feng Y."/>
            <person name="Xiao L."/>
        </authorList>
    </citation>
    <scope>NUCLEOTIDE SEQUENCE [LARGE SCALE GENOMIC DNA]</scope>
    <source>
        <strain evidence="2 3">CHN_HEN01</strain>
    </source>
</reference>
<feature type="region of interest" description="Disordered" evidence="1">
    <location>
        <begin position="179"/>
        <end position="240"/>
    </location>
</feature>
<dbReference type="GO" id="GO:0016740">
    <property type="term" value="F:transferase activity"/>
    <property type="evidence" value="ECO:0007669"/>
    <property type="project" value="UniProtKB-KW"/>
</dbReference>
<comment type="caution">
    <text evidence="2">The sequence shown here is derived from an EMBL/GenBank/DDBJ whole genome shotgun (WGS) entry which is preliminary data.</text>
</comment>